<reference evidence="2 3" key="1">
    <citation type="submission" date="2020-04" db="EMBL/GenBank/DDBJ databases">
        <authorList>
            <person name="De Canck E."/>
        </authorList>
    </citation>
    <scope>NUCLEOTIDE SEQUENCE [LARGE SCALE GENOMIC DNA]</scope>
    <source>
        <strain evidence="2 3">LMG 26845</strain>
    </source>
</reference>
<evidence type="ECO:0000256" key="1">
    <source>
        <dbReference type="SAM" id="MobiDB-lite"/>
    </source>
</evidence>
<evidence type="ECO:0000313" key="2">
    <source>
        <dbReference type="EMBL" id="CAB3718100.1"/>
    </source>
</evidence>
<accession>A0A6J5BVJ6</accession>
<sequence>MRLAVAVLAGHRRARLAVALVGVADQVAVQHRVAGRDHQRAGIAAHGVARLVAGRRRDQRAVEAPRGVLAPTSRHRLVALVQAGIEQVARRAIGQVQAAVLAAQPALADLAALHVERAARQVDCRAGLRHHLGAIEAHHAALRQPVAHRHAQRAQVTAHFQQPAGRVPAVGIVAAAARRQAHQVAAIEPDVAVVQQLAVAVDRGVALFVALQVDLEVVGLHRHDHADRAAHVDARAVAHQRAAIGLDRHLPAGGQRQRTALEVHRALAADAQQRQVAAEFVAGDERGVAAHGRLQQAAALAVQRRRQAGVHQDGADGGFAQRHGRAGAARVQVDGAARVHRRRRHQHAGLLHALRGQGDVALRRLDQAGVAHQPGAGRLRLVAARGGGDVAVRSLAAADDETVARRQQRLALRRADLAGVADFLAGQQHIATAARGAAGRGRGQARAGLNLDVAERVLEGRDGAVGVGVDAALAELRIRHGRGRGHQVARVDLAGAAEDHAVLVDHQHRAVGLDRALDLAGPGRRAHYPVQHRVVGALLELQRGVAADVERVPVQDGARLRLLDRHQLASALGAGGRLLGAFPLGLRAFGDPQAALRQAVRHPRAIGGRARRRLRRLLRGHRRRGAVQVVQRALQLLARLRLLAGAVADAGQRAIRHAAGALRGGLHRVLVGEPAGAEGPRLGLRRAAPAAGDQQHRQRLAQRRRAPVWTAAPRLARHECLTAALRQPCLHDRLSLFQSRCSPPRTRQTDGKMPTRTLS</sequence>
<feature type="region of interest" description="Disordered" evidence="1">
    <location>
        <begin position="740"/>
        <end position="759"/>
    </location>
</feature>
<keyword evidence="3" id="KW-1185">Reference proteome</keyword>
<gene>
    <name evidence="2" type="ORF">LMG26845_06169</name>
</gene>
<proteinExistence type="predicted"/>
<organism evidence="2 3">
    <name type="scientific">Achromobacter insuavis</name>
    <dbReference type="NCBI Taxonomy" id="1287735"/>
    <lineage>
        <taxon>Bacteria</taxon>
        <taxon>Pseudomonadati</taxon>
        <taxon>Pseudomonadota</taxon>
        <taxon>Betaproteobacteria</taxon>
        <taxon>Burkholderiales</taxon>
        <taxon>Alcaligenaceae</taxon>
        <taxon>Achromobacter</taxon>
    </lineage>
</organism>
<dbReference type="AlphaFoldDB" id="A0A6J5BVJ6"/>
<name>A0A6J5BVJ6_9BURK</name>
<protein>
    <submittedName>
        <fullName evidence="2">Uncharacterized protein</fullName>
    </submittedName>
</protein>
<dbReference type="Proteomes" id="UP000507979">
    <property type="component" value="Unassembled WGS sequence"/>
</dbReference>
<dbReference type="EMBL" id="CADIJR010000157">
    <property type="protein sequence ID" value="CAB3718100.1"/>
    <property type="molecule type" value="Genomic_DNA"/>
</dbReference>
<evidence type="ECO:0000313" key="3">
    <source>
        <dbReference type="Proteomes" id="UP000507979"/>
    </source>
</evidence>